<dbReference type="GO" id="GO:0071160">
    <property type="term" value="F:cyanophycin synthetase activity (L-aspartate-adding)"/>
    <property type="evidence" value="ECO:0007669"/>
    <property type="project" value="UniProtKB-EC"/>
</dbReference>
<dbReference type="Gene3D" id="3.40.1190.10">
    <property type="entry name" value="Mur-like, catalytic domain"/>
    <property type="match status" value="1"/>
</dbReference>
<evidence type="ECO:0000313" key="16">
    <source>
        <dbReference type="EMBL" id="SFE41969.1"/>
    </source>
</evidence>
<evidence type="ECO:0000256" key="10">
    <source>
        <dbReference type="ARBA" id="ARBA00031353"/>
    </source>
</evidence>
<evidence type="ECO:0000313" key="17">
    <source>
        <dbReference type="Proteomes" id="UP000199400"/>
    </source>
</evidence>
<gene>
    <name evidence="16" type="ORF">SAMN02745121_04204</name>
</gene>
<dbReference type="Gene3D" id="3.30.470.20">
    <property type="entry name" value="ATP-grasp fold, B domain"/>
    <property type="match status" value="1"/>
</dbReference>
<evidence type="ECO:0000256" key="2">
    <source>
        <dbReference type="ARBA" id="ARBA00009060"/>
    </source>
</evidence>
<dbReference type="Proteomes" id="UP000199400">
    <property type="component" value="Unassembled WGS sequence"/>
</dbReference>
<dbReference type="SUPFAM" id="SSF56059">
    <property type="entry name" value="Glutathione synthetase ATP-binding domain-like"/>
    <property type="match status" value="1"/>
</dbReference>
<dbReference type="NCBIfam" id="TIGR02068">
    <property type="entry name" value="cya_phycin_syn"/>
    <property type="match status" value="1"/>
</dbReference>
<sequence>MQILERRVYRGPNLYAHFPVIRMNIDLGELEQWPSATIPGFVDGLLEALPSLQQHTCSYGDAGGFVRRLREDSGTWLGHVLEHVAIEIQVLTGAKVSFGKTRSTGATGQYYVVYEYEEERVGEAASDLALDLLHSLLPDGFEGRKSVPDGFDFKSRLEDLIAFAQKRQFGPSTASLVRAAERRDIPWIRLNDQSLVQFGHGRYQKRIRATVTSETRHIAVEIASDKEETNKILGDLGLPVPRQHLVRNADRAVAAANRLGYPVVVKPLDANHGRGVSIDLQNEAAVRAAFDKAQEHSNSVIVETYIPGFDHRMLVVAGELIAVAKRVPGHVVGDGERTIAQLIEQVNSDPRRGIGHEKVLTRIELDYQARRLLELKGYTADTVPAAGEVVYLRSTGNLSTGGTAIDLTDVCHHDNREMAVRAAKAIGLDICGIDFITPDITRSYREVGGGICEVNAAPGFRMHVAPTEGTPRDVAGPVMDMLFPPGTPSRIPIAAVTGTNGKTTVCRMIAHIHKMSGATVGLCTTDGVYIDGERTVVGDMTGPVAAQMVLRDPLVDLAVLETARGGLLRAGMGYRACNVGAVLNVSSDHLGLGGIDTLDQLAELKRIVVEVARDCAVLNADDEHCLRMADYTQATRIGYVTMSPKHDLVRRHIRAGGLAVVLEEGINGDMITVYDRGSHIPLLWTHLIPATLEGKALHNVQNAMFATCVAYAMGVKLENIRQGLRTFDSTYFQAPGRLNVFEELPFKVILDYGHNPAAVRAMASLVSRLDVKGKRVCVLAAPGDRRDADIAEIARHAAPAFDRFIIRQDDGLRGRASGEVADLLRAGLLQAGVAEEKIQIILDEQRSIDAALAACDQGDLLLIFGDNISRCWKQIVRFREDRFAPANRATATSSVGQLAVGLPSNPTGHLAGQPAGLTGPVNDDRPLEAHPAPAGVVEDARGVRLARDAGIED</sequence>
<accession>A0A1I2ADS1</accession>
<dbReference type="SUPFAM" id="SSF53244">
    <property type="entry name" value="MurD-like peptide ligases, peptide-binding domain"/>
    <property type="match status" value="1"/>
</dbReference>
<evidence type="ECO:0000256" key="11">
    <source>
        <dbReference type="ARBA" id="ARBA00048094"/>
    </source>
</evidence>
<dbReference type="NCBIfam" id="NF010623">
    <property type="entry name" value="PRK14016.1"/>
    <property type="match status" value="1"/>
</dbReference>
<proteinExistence type="inferred from homology"/>
<evidence type="ECO:0000256" key="1">
    <source>
        <dbReference type="ARBA" id="ARBA00003184"/>
    </source>
</evidence>
<dbReference type="RefSeq" id="WP_096327970.1">
    <property type="nucleotide sequence ID" value="NZ_FOMX01000013.1"/>
</dbReference>
<dbReference type="InterPro" id="IPR036565">
    <property type="entry name" value="Mur-like_cat_sf"/>
</dbReference>
<protein>
    <recommendedName>
        <fullName evidence="6">Cyanophycin synthetase</fullName>
        <ecNumber evidence="5">6.3.2.29</ecNumber>
        <ecNumber evidence="4">6.3.2.30</ecNumber>
    </recommendedName>
    <alternativeName>
        <fullName evidence="10">Cyanophycin synthase</fullName>
    </alternativeName>
</protein>
<evidence type="ECO:0000256" key="7">
    <source>
        <dbReference type="ARBA" id="ARBA00022598"/>
    </source>
</evidence>
<feature type="domain" description="ATP-grasp" evidence="15">
    <location>
        <begin position="230"/>
        <end position="483"/>
    </location>
</feature>
<evidence type="ECO:0000256" key="12">
    <source>
        <dbReference type="ARBA" id="ARBA00048425"/>
    </source>
</evidence>
<dbReference type="EC" id="6.3.2.30" evidence="4"/>
<dbReference type="Pfam" id="PF18921">
    <property type="entry name" value="Cyanophycin_syn"/>
    <property type="match status" value="1"/>
</dbReference>
<dbReference type="Pfam" id="PF02875">
    <property type="entry name" value="Mur_ligase_C"/>
    <property type="match status" value="1"/>
</dbReference>
<keyword evidence="17" id="KW-1185">Reference proteome</keyword>
<dbReference type="GO" id="GO:0046872">
    <property type="term" value="F:metal ion binding"/>
    <property type="evidence" value="ECO:0007669"/>
    <property type="project" value="InterPro"/>
</dbReference>
<dbReference type="Gene3D" id="3.30.1490.20">
    <property type="entry name" value="ATP-grasp fold, A domain"/>
    <property type="match status" value="1"/>
</dbReference>
<feature type="region of interest" description="Disordered" evidence="14">
    <location>
        <begin position="902"/>
        <end position="933"/>
    </location>
</feature>
<dbReference type="InterPro" id="IPR011810">
    <property type="entry name" value="Cya_phycin_syn"/>
</dbReference>
<evidence type="ECO:0000259" key="15">
    <source>
        <dbReference type="PROSITE" id="PS50975"/>
    </source>
</evidence>
<name>A0A1I2ADS1_9BACT</name>
<dbReference type="InterPro" id="IPR013221">
    <property type="entry name" value="Mur_ligase_cen"/>
</dbReference>
<comment type="function">
    <text evidence="1">Catalyzes the ATP-dependent polymerization of arginine and aspartate to multi-L-arginyl-poly-L-aspartic acid (cyanophycin; a water-insoluble reserve polymer).</text>
</comment>
<dbReference type="SUPFAM" id="SSF53623">
    <property type="entry name" value="MurD-like peptide ligases, catalytic domain"/>
    <property type="match status" value="1"/>
</dbReference>
<evidence type="ECO:0000256" key="8">
    <source>
        <dbReference type="ARBA" id="ARBA00022741"/>
    </source>
</evidence>
<dbReference type="Gene3D" id="3.90.190.20">
    <property type="entry name" value="Mur ligase, C-terminal domain"/>
    <property type="match status" value="1"/>
</dbReference>
<evidence type="ECO:0000256" key="14">
    <source>
        <dbReference type="SAM" id="MobiDB-lite"/>
    </source>
</evidence>
<comment type="catalytic activity">
    <reaction evidence="12">
        <text>[L-4-(L-arginin-2-N-yl)aspartate](n) + L-aspartate + ATP = [L-4-(L-arginin-2-N-yl)aspartate](n)-L-aspartate + ADP + phosphate + H(+)</text>
        <dbReference type="Rhea" id="RHEA:13277"/>
        <dbReference type="Rhea" id="RHEA-COMP:13728"/>
        <dbReference type="Rhea" id="RHEA-COMP:13733"/>
        <dbReference type="ChEBI" id="CHEBI:15378"/>
        <dbReference type="ChEBI" id="CHEBI:29991"/>
        <dbReference type="ChEBI" id="CHEBI:30616"/>
        <dbReference type="ChEBI" id="CHEBI:43474"/>
        <dbReference type="ChEBI" id="CHEBI:137986"/>
        <dbReference type="ChEBI" id="CHEBI:137990"/>
        <dbReference type="ChEBI" id="CHEBI:456216"/>
        <dbReference type="EC" id="6.3.2.29"/>
    </reaction>
</comment>
<reference evidence="17" key="1">
    <citation type="submission" date="2016-10" db="EMBL/GenBank/DDBJ databases">
        <authorList>
            <person name="Varghese N."/>
            <person name="Submissions S."/>
        </authorList>
    </citation>
    <scope>NUCLEOTIDE SEQUENCE [LARGE SCALE GENOMIC DNA]</scope>
    <source>
        <strain evidence="17">ATCC 25963</strain>
    </source>
</reference>
<comment type="catalytic activity">
    <reaction evidence="11">
        <text>[L-4-(L-arginin-2-N-yl)aspartate](n)-L-aspartate + L-arginine + ATP = [L-4-(L-arginin-2-N-yl)aspartate](n+1) + ADP + phosphate + H(+)</text>
        <dbReference type="Rhea" id="RHEA:23888"/>
        <dbReference type="Rhea" id="RHEA-COMP:13732"/>
        <dbReference type="Rhea" id="RHEA-COMP:13733"/>
        <dbReference type="ChEBI" id="CHEBI:15378"/>
        <dbReference type="ChEBI" id="CHEBI:30616"/>
        <dbReference type="ChEBI" id="CHEBI:32682"/>
        <dbReference type="ChEBI" id="CHEBI:43474"/>
        <dbReference type="ChEBI" id="CHEBI:137986"/>
        <dbReference type="ChEBI" id="CHEBI:137990"/>
        <dbReference type="ChEBI" id="CHEBI:456216"/>
        <dbReference type="EC" id="6.3.2.30"/>
    </reaction>
</comment>
<dbReference type="InterPro" id="IPR036615">
    <property type="entry name" value="Mur_ligase_C_dom_sf"/>
</dbReference>
<keyword evidence="7" id="KW-0436">Ligase</keyword>
<evidence type="ECO:0000256" key="6">
    <source>
        <dbReference type="ARBA" id="ARBA00022036"/>
    </source>
</evidence>
<evidence type="ECO:0000256" key="13">
    <source>
        <dbReference type="PROSITE-ProRule" id="PRU00409"/>
    </source>
</evidence>
<dbReference type="InterPro" id="IPR013815">
    <property type="entry name" value="ATP_grasp_subdomain_1"/>
</dbReference>
<dbReference type="EC" id="6.3.2.29" evidence="5"/>
<dbReference type="PANTHER" id="PTHR23135:SF18">
    <property type="entry name" value="CYANOPHYCIN SYNTHETASE"/>
    <property type="match status" value="1"/>
</dbReference>
<comment type="subunit">
    <text evidence="3">Homodimer.</text>
</comment>
<dbReference type="GO" id="GO:0005524">
    <property type="term" value="F:ATP binding"/>
    <property type="evidence" value="ECO:0007669"/>
    <property type="project" value="UniProtKB-UniRule"/>
</dbReference>
<keyword evidence="9 13" id="KW-0067">ATP-binding</keyword>
<dbReference type="GO" id="GO:0071161">
    <property type="term" value="F:cyanophycin synthetase activity (L-arginine-adding)"/>
    <property type="evidence" value="ECO:0007669"/>
    <property type="project" value="UniProtKB-EC"/>
</dbReference>
<evidence type="ECO:0000256" key="9">
    <source>
        <dbReference type="ARBA" id="ARBA00022840"/>
    </source>
</evidence>
<evidence type="ECO:0000256" key="4">
    <source>
        <dbReference type="ARBA" id="ARBA00012968"/>
    </source>
</evidence>
<dbReference type="EMBL" id="FOMX01000013">
    <property type="protein sequence ID" value="SFE41969.1"/>
    <property type="molecule type" value="Genomic_DNA"/>
</dbReference>
<dbReference type="InterPro" id="IPR044019">
    <property type="entry name" value="Cyanophycin_syn_N"/>
</dbReference>
<organism evidence="16 17">
    <name type="scientific">Nannocystis exedens</name>
    <dbReference type="NCBI Taxonomy" id="54"/>
    <lineage>
        <taxon>Bacteria</taxon>
        <taxon>Pseudomonadati</taxon>
        <taxon>Myxococcota</taxon>
        <taxon>Polyangia</taxon>
        <taxon>Nannocystales</taxon>
        <taxon>Nannocystaceae</taxon>
        <taxon>Nannocystis</taxon>
    </lineage>
</organism>
<dbReference type="PANTHER" id="PTHR23135">
    <property type="entry name" value="MUR LIGASE FAMILY MEMBER"/>
    <property type="match status" value="1"/>
</dbReference>
<dbReference type="Pfam" id="PF08245">
    <property type="entry name" value="Mur_ligase_M"/>
    <property type="match status" value="1"/>
</dbReference>
<dbReference type="PROSITE" id="PS50975">
    <property type="entry name" value="ATP_GRASP"/>
    <property type="match status" value="1"/>
</dbReference>
<dbReference type="AlphaFoldDB" id="A0A1I2ADS1"/>
<dbReference type="Pfam" id="PF13549">
    <property type="entry name" value="ATP-grasp_5"/>
    <property type="match status" value="1"/>
</dbReference>
<evidence type="ECO:0000256" key="3">
    <source>
        <dbReference type="ARBA" id="ARBA00011738"/>
    </source>
</evidence>
<dbReference type="STRING" id="54.SAMN02745121_04204"/>
<dbReference type="InterPro" id="IPR004101">
    <property type="entry name" value="Mur_ligase_C"/>
</dbReference>
<evidence type="ECO:0000256" key="5">
    <source>
        <dbReference type="ARBA" id="ARBA00013005"/>
    </source>
</evidence>
<dbReference type="InterPro" id="IPR011761">
    <property type="entry name" value="ATP-grasp"/>
</dbReference>
<keyword evidence="8 13" id="KW-0547">Nucleotide-binding</keyword>
<comment type="similarity">
    <text evidence="2">In the C-terminal section; belongs to the MurCDEF family.</text>
</comment>